<evidence type="ECO:0000313" key="2">
    <source>
        <dbReference type="Proteomes" id="UP000317122"/>
    </source>
</evidence>
<dbReference type="InterPro" id="IPR051704">
    <property type="entry name" value="FAD_aromatic-hydroxylase"/>
</dbReference>
<comment type="caution">
    <text evidence="1">The sequence shown here is derived from an EMBL/GenBank/DDBJ whole genome shotgun (WGS) entry which is preliminary data.</text>
</comment>
<dbReference type="InterPro" id="IPR036188">
    <property type="entry name" value="FAD/NAD-bd_sf"/>
</dbReference>
<accession>A0A562P5F5</accession>
<name>A0A562P5F5_9HYPH</name>
<sequence length="160" mass="18010">MLRESYGDGKWECPRILEELDRTDELYFDSVSQIRMNSWSQGRIALTGDAAFCVSLLAGQGSALAMISAYVLAGELCRTGGRYEEAFLKYEGFLRDYIHIKQQGAERFATAFAPRTRLGLLLRNLVIRTLAIPGLARLAVGREITDALQLPDYRWPSLMN</sequence>
<reference evidence="1 2" key="1">
    <citation type="journal article" date="2015" name="Stand. Genomic Sci.">
        <title>Genomic Encyclopedia of Bacterial and Archaeal Type Strains, Phase III: the genomes of soil and plant-associated and newly described type strains.</title>
        <authorList>
            <person name="Whitman W.B."/>
            <person name="Woyke T."/>
            <person name="Klenk H.P."/>
            <person name="Zhou Y."/>
            <person name="Lilburn T.G."/>
            <person name="Beck B.J."/>
            <person name="De Vos P."/>
            <person name="Vandamme P."/>
            <person name="Eisen J.A."/>
            <person name="Garrity G."/>
            <person name="Hugenholtz P."/>
            <person name="Kyrpides N.C."/>
        </authorList>
    </citation>
    <scope>NUCLEOTIDE SEQUENCE [LARGE SCALE GENOMIC DNA]</scope>
    <source>
        <strain evidence="1 2">CGMCC 1.2546</strain>
    </source>
</reference>
<dbReference type="Gene3D" id="3.30.9.10">
    <property type="entry name" value="D-Amino Acid Oxidase, subunit A, domain 2"/>
    <property type="match status" value="1"/>
</dbReference>
<dbReference type="AlphaFoldDB" id="A0A562P5F5"/>
<evidence type="ECO:0000313" key="1">
    <source>
        <dbReference type="EMBL" id="TWI39684.1"/>
    </source>
</evidence>
<dbReference type="SUPFAM" id="SSF51905">
    <property type="entry name" value="FAD/NAD(P)-binding domain"/>
    <property type="match status" value="1"/>
</dbReference>
<dbReference type="RefSeq" id="WP_338101598.1">
    <property type="nucleotide sequence ID" value="NZ_BSPF01000068.1"/>
</dbReference>
<organism evidence="1 2">
    <name type="scientific">Mesorhizobium tianshanense</name>
    <dbReference type="NCBI Taxonomy" id="39844"/>
    <lineage>
        <taxon>Bacteria</taxon>
        <taxon>Pseudomonadati</taxon>
        <taxon>Pseudomonadota</taxon>
        <taxon>Alphaproteobacteria</taxon>
        <taxon>Hyphomicrobiales</taxon>
        <taxon>Phyllobacteriaceae</taxon>
        <taxon>Mesorhizobium</taxon>
    </lineage>
</organism>
<dbReference type="EMBL" id="VLKT01000009">
    <property type="protein sequence ID" value="TWI39684.1"/>
    <property type="molecule type" value="Genomic_DNA"/>
</dbReference>
<dbReference type="PANTHER" id="PTHR46865">
    <property type="entry name" value="OXIDOREDUCTASE-RELATED"/>
    <property type="match status" value="1"/>
</dbReference>
<dbReference type="Proteomes" id="UP000317122">
    <property type="component" value="Unassembled WGS sequence"/>
</dbReference>
<gene>
    <name evidence="1" type="ORF">IQ26_01914</name>
</gene>
<dbReference type="PANTHER" id="PTHR46865:SF8">
    <property type="entry name" value="POSSIBLE OXIDOREDUCTASE"/>
    <property type="match status" value="1"/>
</dbReference>
<keyword evidence="2" id="KW-1185">Reference proteome</keyword>
<proteinExistence type="predicted"/>
<protein>
    <submittedName>
        <fullName evidence="1">FAD binding domain-containing protein</fullName>
    </submittedName>
</protein>
<dbReference type="Gene3D" id="3.50.50.60">
    <property type="entry name" value="FAD/NAD(P)-binding domain"/>
    <property type="match status" value="1"/>
</dbReference>